<accession>A0A392S0C1</accession>
<feature type="non-terminal residue" evidence="2">
    <location>
        <position position="1"/>
    </location>
</feature>
<reference evidence="2 3" key="1">
    <citation type="journal article" date="2018" name="Front. Plant Sci.">
        <title>Red Clover (Trifolium pratense) and Zigzag Clover (T. medium) - A Picture of Genomic Similarities and Differences.</title>
        <authorList>
            <person name="Dluhosova J."/>
            <person name="Istvanek J."/>
            <person name="Nedelnik J."/>
            <person name="Repkova J."/>
        </authorList>
    </citation>
    <scope>NUCLEOTIDE SEQUENCE [LARGE SCALE GENOMIC DNA]</scope>
    <source>
        <strain evidence="3">cv. 10/8</strain>
        <tissue evidence="2">Leaf</tissue>
    </source>
</reference>
<organism evidence="2 3">
    <name type="scientific">Trifolium medium</name>
    <dbReference type="NCBI Taxonomy" id="97028"/>
    <lineage>
        <taxon>Eukaryota</taxon>
        <taxon>Viridiplantae</taxon>
        <taxon>Streptophyta</taxon>
        <taxon>Embryophyta</taxon>
        <taxon>Tracheophyta</taxon>
        <taxon>Spermatophyta</taxon>
        <taxon>Magnoliopsida</taxon>
        <taxon>eudicotyledons</taxon>
        <taxon>Gunneridae</taxon>
        <taxon>Pentapetalae</taxon>
        <taxon>rosids</taxon>
        <taxon>fabids</taxon>
        <taxon>Fabales</taxon>
        <taxon>Fabaceae</taxon>
        <taxon>Papilionoideae</taxon>
        <taxon>50 kb inversion clade</taxon>
        <taxon>NPAAA clade</taxon>
        <taxon>Hologalegina</taxon>
        <taxon>IRL clade</taxon>
        <taxon>Trifolieae</taxon>
        <taxon>Trifolium</taxon>
    </lineage>
</organism>
<evidence type="ECO:0000313" key="2">
    <source>
        <dbReference type="EMBL" id="MCI42333.1"/>
    </source>
</evidence>
<protein>
    <submittedName>
        <fullName evidence="2">Uncharacterized protein</fullName>
    </submittedName>
</protein>
<evidence type="ECO:0000256" key="1">
    <source>
        <dbReference type="SAM" id="MobiDB-lite"/>
    </source>
</evidence>
<dbReference type="Proteomes" id="UP000265520">
    <property type="component" value="Unassembled WGS sequence"/>
</dbReference>
<proteinExistence type="predicted"/>
<dbReference type="AlphaFoldDB" id="A0A392S0C1"/>
<evidence type="ECO:0000313" key="3">
    <source>
        <dbReference type="Proteomes" id="UP000265520"/>
    </source>
</evidence>
<sequence>IQVPKKGEDATAEGDATNDLLNPAKKKRVTGSTTGRSLLLQGRNNQNLTVGGDTMAQELTEVVARKTRSRPLLSGMQISTPRGLFKSNLKSMVILPPSPIRLLRNSGRCP</sequence>
<keyword evidence="3" id="KW-1185">Reference proteome</keyword>
<feature type="region of interest" description="Disordered" evidence="1">
    <location>
        <begin position="1"/>
        <end position="50"/>
    </location>
</feature>
<comment type="caution">
    <text evidence="2">The sequence shown here is derived from an EMBL/GenBank/DDBJ whole genome shotgun (WGS) entry which is preliminary data.</text>
</comment>
<feature type="compositionally biased region" description="Polar residues" evidence="1">
    <location>
        <begin position="30"/>
        <end position="49"/>
    </location>
</feature>
<name>A0A392S0C1_9FABA</name>
<dbReference type="EMBL" id="LXQA010303187">
    <property type="protein sequence ID" value="MCI42333.1"/>
    <property type="molecule type" value="Genomic_DNA"/>
</dbReference>